<proteinExistence type="predicted"/>
<dbReference type="EMBL" id="AP028921">
    <property type="protein sequence ID" value="BET01579.1"/>
    <property type="molecule type" value="Genomic_DNA"/>
</dbReference>
<feature type="transmembrane region" description="Helical" evidence="1">
    <location>
        <begin position="84"/>
        <end position="104"/>
    </location>
</feature>
<keyword evidence="1" id="KW-0472">Membrane</keyword>
<feature type="transmembrane region" description="Helical" evidence="1">
    <location>
        <begin position="276"/>
        <end position="297"/>
    </location>
</feature>
<evidence type="ECO:0000313" key="2">
    <source>
        <dbReference type="EMBL" id="BET01579.1"/>
    </source>
</evidence>
<feature type="transmembrane region" description="Helical" evidence="1">
    <location>
        <begin position="233"/>
        <end position="255"/>
    </location>
</feature>
<feature type="transmembrane region" description="Helical" evidence="1">
    <location>
        <begin position="116"/>
        <end position="135"/>
    </location>
</feature>
<gene>
    <name evidence="2" type="ORF">NTJ_14396</name>
</gene>
<sequence length="721" mass="81202">MLALKRKDILVIATLWSLEIVYTLSESWKLSFLVEDPEEANQGETPPRKISYLVSNDVMRIVLLVLAFLTIVAVAILADGRRKFGYLLGGLSIYFFTPVIGLMANNFNAPGLIDVLFLLEFGWASVSSLRYWIIFHQRFPLSVMHTRGIVTCGELAIGATEYTMTAWVSPTKFGPLVYNAAWSITLVLMLIWLGMVWVVKPSVNNVEDKKDAVQRVYEESELLDSFDARQMPYHAVLFSCLIFSTMMMSSHKAAVSFIFKLMRNDLPEFAQYRIDLVIALLCLAVVTGIWIALSVVRHEIRDLLVIGIAYLLNILACLVFLLLIVRVSPVKKTTPLRFPYGAVLTFIIYPGYNGMQLNHHNPREHYVGYSSPMVTTLPAKVGSTIWLSGYYPNETQIFDTNITANRNEGYYVQNQKLARVKGFGGFFKPMPTHGPRLVLFISGLLPCNNGSQSDDNGTRCIFNGGCHSVRISLKTPDMENGKPDILPEQKLDVPLLGEVQKLVIDSNRSFTYHIEYAVDGQKLIPHRSFTTHSLKDKQDDHPFTIISTNIAEDDYGVFLNRTLDILPRYDFEPLSNFSFSSTGDPSIITTALCISSIAITAASASYKHFTWIQCPSNHRVLFLAGFFGANFLGAWLPGFLLKDLERAELLILLFSQVFGCAWHLCATVLFYRNLRKLNEEEKTNIKKMRFYCFQSFIVGNVFCAVSNGQFSAAWSATAFSK</sequence>
<name>A0ABN7BB18_9HEMI</name>
<reference evidence="2 3" key="1">
    <citation type="submission" date="2023-09" db="EMBL/GenBank/DDBJ databases">
        <title>Nesidiocoris tenuis whole genome shotgun sequence.</title>
        <authorList>
            <person name="Shibata T."/>
            <person name="Shimoda M."/>
            <person name="Kobayashi T."/>
            <person name="Uehara T."/>
        </authorList>
    </citation>
    <scope>NUCLEOTIDE SEQUENCE [LARGE SCALE GENOMIC DNA]</scope>
    <source>
        <strain evidence="2 3">Japan</strain>
    </source>
</reference>
<keyword evidence="1" id="KW-1133">Transmembrane helix</keyword>
<feature type="transmembrane region" description="Helical" evidence="1">
    <location>
        <begin position="691"/>
        <end position="714"/>
    </location>
</feature>
<keyword evidence="1" id="KW-0812">Transmembrane</keyword>
<feature type="transmembrane region" description="Helical" evidence="1">
    <location>
        <begin position="649"/>
        <end position="671"/>
    </location>
</feature>
<feature type="transmembrane region" description="Helical" evidence="1">
    <location>
        <begin position="303"/>
        <end position="324"/>
    </location>
</feature>
<accession>A0ABN7BB18</accession>
<organism evidence="2 3">
    <name type="scientific">Nesidiocoris tenuis</name>
    <dbReference type="NCBI Taxonomy" id="355587"/>
    <lineage>
        <taxon>Eukaryota</taxon>
        <taxon>Metazoa</taxon>
        <taxon>Ecdysozoa</taxon>
        <taxon>Arthropoda</taxon>
        <taxon>Hexapoda</taxon>
        <taxon>Insecta</taxon>
        <taxon>Pterygota</taxon>
        <taxon>Neoptera</taxon>
        <taxon>Paraneoptera</taxon>
        <taxon>Hemiptera</taxon>
        <taxon>Heteroptera</taxon>
        <taxon>Panheteroptera</taxon>
        <taxon>Cimicomorpha</taxon>
        <taxon>Miridae</taxon>
        <taxon>Dicyphina</taxon>
        <taxon>Nesidiocoris</taxon>
    </lineage>
</organism>
<evidence type="ECO:0000313" key="3">
    <source>
        <dbReference type="Proteomes" id="UP001307889"/>
    </source>
</evidence>
<dbReference type="Proteomes" id="UP001307889">
    <property type="component" value="Chromosome 13"/>
</dbReference>
<feature type="transmembrane region" description="Helical" evidence="1">
    <location>
        <begin position="336"/>
        <end position="352"/>
    </location>
</feature>
<evidence type="ECO:0000256" key="1">
    <source>
        <dbReference type="SAM" id="Phobius"/>
    </source>
</evidence>
<feature type="transmembrane region" description="Helical" evidence="1">
    <location>
        <begin position="58"/>
        <end position="77"/>
    </location>
</feature>
<keyword evidence="3" id="KW-1185">Reference proteome</keyword>
<feature type="transmembrane region" description="Helical" evidence="1">
    <location>
        <begin position="618"/>
        <end position="637"/>
    </location>
</feature>
<feature type="transmembrane region" description="Helical" evidence="1">
    <location>
        <begin position="176"/>
        <end position="199"/>
    </location>
</feature>
<protein>
    <submittedName>
        <fullName evidence="2">Uncharacterized protein</fullName>
    </submittedName>
</protein>